<reference evidence="9" key="1">
    <citation type="submission" date="2016-10" db="EMBL/GenBank/DDBJ databases">
        <authorList>
            <person name="Varghese N."/>
            <person name="Submissions S."/>
        </authorList>
    </citation>
    <scope>NUCLEOTIDE SEQUENCE [LARGE SCALE GENOMIC DNA]</scope>
    <source>
        <strain evidence="9">DSM 26893</strain>
    </source>
</reference>
<dbReference type="Pfam" id="PF00589">
    <property type="entry name" value="Phage_integrase"/>
    <property type="match status" value="1"/>
</dbReference>
<dbReference type="SUPFAM" id="SSF56349">
    <property type="entry name" value="DNA breaking-rejoining enzymes"/>
    <property type="match status" value="1"/>
</dbReference>
<dbReference type="GO" id="GO:0015074">
    <property type="term" value="P:DNA integration"/>
    <property type="evidence" value="ECO:0007669"/>
    <property type="project" value="UniProtKB-KW"/>
</dbReference>
<name>A0A1H8D2C1_9RHOB</name>
<dbReference type="PANTHER" id="PTHR30349:SF41">
    <property type="entry name" value="INTEGRASE_RECOMBINASE PROTEIN MJ0367-RELATED"/>
    <property type="match status" value="1"/>
</dbReference>
<keyword evidence="3 5" id="KW-0238">DNA-binding</keyword>
<dbReference type="Gene3D" id="1.10.443.10">
    <property type="entry name" value="Intergrase catalytic core"/>
    <property type="match status" value="1"/>
</dbReference>
<dbReference type="EMBL" id="FOCM01000002">
    <property type="protein sequence ID" value="SEN01440.1"/>
    <property type="molecule type" value="Genomic_DNA"/>
</dbReference>
<dbReference type="Proteomes" id="UP000199372">
    <property type="component" value="Unassembled WGS sequence"/>
</dbReference>
<dbReference type="AlphaFoldDB" id="A0A1H8D2C1"/>
<dbReference type="InterPro" id="IPR013762">
    <property type="entry name" value="Integrase-like_cat_sf"/>
</dbReference>
<evidence type="ECO:0000256" key="2">
    <source>
        <dbReference type="ARBA" id="ARBA00022908"/>
    </source>
</evidence>
<feature type="domain" description="Core-binding (CB)" evidence="7">
    <location>
        <begin position="120"/>
        <end position="199"/>
    </location>
</feature>
<evidence type="ECO:0000256" key="1">
    <source>
        <dbReference type="ARBA" id="ARBA00008857"/>
    </source>
</evidence>
<dbReference type="OrthoDB" id="7222937at2"/>
<dbReference type="InterPro" id="IPR002104">
    <property type="entry name" value="Integrase_catalytic"/>
</dbReference>
<dbReference type="PROSITE" id="PS51898">
    <property type="entry name" value="TYR_RECOMBINASE"/>
    <property type="match status" value="1"/>
</dbReference>
<dbReference type="RefSeq" id="WP_139209976.1">
    <property type="nucleotide sequence ID" value="NZ_FOCM01000002.1"/>
</dbReference>
<dbReference type="InterPro" id="IPR044068">
    <property type="entry name" value="CB"/>
</dbReference>
<evidence type="ECO:0000259" key="6">
    <source>
        <dbReference type="PROSITE" id="PS51898"/>
    </source>
</evidence>
<comment type="similarity">
    <text evidence="1">Belongs to the 'phage' integrase family.</text>
</comment>
<evidence type="ECO:0000256" key="5">
    <source>
        <dbReference type="PROSITE-ProRule" id="PRU01248"/>
    </source>
</evidence>
<dbReference type="PROSITE" id="PS51900">
    <property type="entry name" value="CB"/>
    <property type="match status" value="1"/>
</dbReference>
<dbReference type="InterPro" id="IPR050090">
    <property type="entry name" value="Tyrosine_recombinase_XerCD"/>
</dbReference>
<proteinExistence type="inferred from homology"/>
<sequence length="409" mass="46321">MPRYLQKRRRVWYAVLEIPKSLRPKFRGKPRFVKSLQTESQTEAERLVLGVVATWKTLLEAQRNGLPSEDAIKALQVQAEDLRQQGWAKQEIAFYQEGLGDLFEDDGLREAAAAIHGCETTLALHIDEYVAKTDGTPKTKDMKAADVRRFAERFPYSGDVTRLAVIDWVEKDLMTEAGLSGATARRIISACRGYWAYLERHHGMDTPEPFEKVVPSAPRKKTKKDVQGRRKHFTPYDYQRLLQASQRRSQALSALIQLGAHTGARIEELCSLKLENVSEDRFEIEDAKTSAGIREIPIHQHIIKLVAQLKRQSTDMYLLSGLTLNKYGDRSNAIGKQFGRLKTEKGYARDYVFHSLRKGVATQLETAGVPENVTARLLGHDLKTMSYGLYSGGVTFEVLEEALGKLKWD</sequence>
<dbReference type="Pfam" id="PF20172">
    <property type="entry name" value="DUF6538"/>
    <property type="match status" value="1"/>
</dbReference>
<feature type="domain" description="Tyr recombinase" evidence="6">
    <location>
        <begin position="228"/>
        <end position="404"/>
    </location>
</feature>
<evidence type="ECO:0000259" key="7">
    <source>
        <dbReference type="PROSITE" id="PS51900"/>
    </source>
</evidence>
<evidence type="ECO:0000256" key="3">
    <source>
        <dbReference type="ARBA" id="ARBA00023125"/>
    </source>
</evidence>
<dbReference type="GO" id="GO:0003677">
    <property type="term" value="F:DNA binding"/>
    <property type="evidence" value="ECO:0007669"/>
    <property type="project" value="UniProtKB-UniRule"/>
</dbReference>
<keyword evidence="2" id="KW-0229">DNA integration</keyword>
<dbReference type="InterPro" id="IPR046668">
    <property type="entry name" value="DUF6538"/>
</dbReference>
<keyword evidence="4" id="KW-0233">DNA recombination</keyword>
<organism evidence="8 9">
    <name type="scientific">Palleronia pelagia</name>
    <dbReference type="NCBI Taxonomy" id="387096"/>
    <lineage>
        <taxon>Bacteria</taxon>
        <taxon>Pseudomonadati</taxon>
        <taxon>Pseudomonadota</taxon>
        <taxon>Alphaproteobacteria</taxon>
        <taxon>Rhodobacterales</taxon>
        <taxon>Roseobacteraceae</taxon>
        <taxon>Palleronia</taxon>
    </lineage>
</organism>
<gene>
    <name evidence="8" type="ORF">SAMN04488011_102175</name>
</gene>
<accession>A0A1H8D2C1</accession>
<dbReference type="InterPro" id="IPR011010">
    <property type="entry name" value="DNA_brk_join_enz"/>
</dbReference>
<protein>
    <submittedName>
        <fullName evidence="8">Site-specific recombinase XerD</fullName>
    </submittedName>
</protein>
<evidence type="ECO:0000313" key="9">
    <source>
        <dbReference type="Proteomes" id="UP000199372"/>
    </source>
</evidence>
<dbReference type="PANTHER" id="PTHR30349">
    <property type="entry name" value="PHAGE INTEGRASE-RELATED"/>
    <property type="match status" value="1"/>
</dbReference>
<dbReference type="GO" id="GO:0006310">
    <property type="term" value="P:DNA recombination"/>
    <property type="evidence" value="ECO:0007669"/>
    <property type="project" value="UniProtKB-KW"/>
</dbReference>
<keyword evidence="9" id="KW-1185">Reference proteome</keyword>
<evidence type="ECO:0000256" key="4">
    <source>
        <dbReference type="ARBA" id="ARBA00023172"/>
    </source>
</evidence>
<evidence type="ECO:0000313" key="8">
    <source>
        <dbReference type="EMBL" id="SEN01440.1"/>
    </source>
</evidence>